<name>A0A0D7WZ25_9BACL</name>
<accession>A0A0D7WZ25</accession>
<keyword evidence="2" id="KW-1185">Reference proteome</keyword>
<reference evidence="1 2" key="1">
    <citation type="submission" date="2014-11" db="EMBL/GenBank/DDBJ databases">
        <title>Draft Genome Sequences of Paenibacillus polymyxa NRRL B-30509 and Paenibacillus terrae NRRL B-30644, Strains from a Poultry Environment that Produce Tridecaptin A and Paenicidins.</title>
        <authorList>
            <person name="van Belkum M.J."/>
            <person name="Lohans C.T."/>
            <person name="Vederas J.C."/>
        </authorList>
    </citation>
    <scope>NUCLEOTIDE SEQUENCE [LARGE SCALE GENOMIC DNA]</scope>
    <source>
        <strain evidence="1 2">NRRL B-30644</strain>
    </source>
</reference>
<evidence type="ECO:0000313" key="2">
    <source>
        <dbReference type="Proteomes" id="UP000032534"/>
    </source>
</evidence>
<protein>
    <submittedName>
        <fullName evidence="1">Uncharacterized protein</fullName>
    </submittedName>
</protein>
<dbReference type="EMBL" id="JTHP01000044">
    <property type="protein sequence ID" value="KJD43968.1"/>
    <property type="molecule type" value="Genomic_DNA"/>
</dbReference>
<proteinExistence type="predicted"/>
<evidence type="ECO:0000313" key="1">
    <source>
        <dbReference type="EMBL" id="KJD43968.1"/>
    </source>
</evidence>
<dbReference type="AlphaFoldDB" id="A0A0D7WZ25"/>
<comment type="caution">
    <text evidence="1">The sequence shown here is derived from an EMBL/GenBank/DDBJ whole genome shotgun (WGS) entry which is preliminary data.</text>
</comment>
<dbReference type="Proteomes" id="UP000032534">
    <property type="component" value="Unassembled WGS sequence"/>
</dbReference>
<gene>
    <name evidence="1" type="ORF">QD47_19335</name>
</gene>
<organism evidence="1 2">
    <name type="scientific">Paenibacillus terrae</name>
    <dbReference type="NCBI Taxonomy" id="159743"/>
    <lineage>
        <taxon>Bacteria</taxon>
        <taxon>Bacillati</taxon>
        <taxon>Bacillota</taxon>
        <taxon>Bacilli</taxon>
        <taxon>Bacillales</taxon>
        <taxon>Paenibacillaceae</taxon>
        <taxon>Paenibacillus</taxon>
    </lineage>
</organism>
<dbReference type="PATRIC" id="fig|159743.3.peg.4311"/>
<sequence>MQSNTAAQVTNAKGLDPEIYAWIKSIYGIEPTTGPSMFVIPPEQQSREELIRNSYLFHEEKILHLKSSNSHADDVEVLAALLIQMAISKTMDMDEVRALALEAIDAYHMFNIQSFKRLKWILKIDVNDGRTITIYLDEKPTEVSLYEIVVEALFPPEVDLPKDCNFFWTDPDDDRFRNMKTRSFKCMFKITEDKVTNHGAVSVSRGYQI</sequence>
<dbReference type="RefSeq" id="WP_044647674.1">
    <property type="nucleotide sequence ID" value="NZ_JTHP01000044.1"/>
</dbReference>